<organism evidence="2 3">
    <name type="scientific">Mycolicibacterium litorale</name>
    <dbReference type="NCBI Taxonomy" id="758802"/>
    <lineage>
        <taxon>Bacteria</taxon>
        <taxon>Bacillati</taxon>
        <taxon>Actinomycetota</taxon>
        <taxon>Actinomycetes</taxon>
        <taxon>Mycobacteriales</taxon>
        <taxon>Mycobacteriaceae</taxon>
        <taxon>Mycolicibacterium</taxon>
    </lineage>
</organism>
<sequence length="139" mass="15192">MTPETLGAWVIKCNPGKTPVDAMLAAGETKPHWCVADNYRSRLMEPGHRVLFWVSAHPRRGFWGAGRITAEVTEEGGQLHVPVHIPLFAEPLTAAVLSSIVGLRSMEVFRSPQQSNPSWVSVAELALLDALLPPGMSER</sequence>
<name>A0AAD1IPG3_9MYCO</name>
<dbReference type="Pfam" id="PF01878">
    <property type="entry name" value="EVE"/>
    <property type="match status" value="1"/>
</dbReference>
<evidence type="ECO:0000313" key="2">
    <source>
        <dbReference type="EMBL" id="BBY18681.1"/>
    </source>
</evidence>
<evidence type="ECO:0000259" key="1">
    <source>
        <dbReference type="Pfam" id="PF01878"/>
    </source>
</evidence>
<evidence type="ECO:0000313" key="3">
    <source>
        <dbReference type="Proteomes" id="UP000466607"/>
    </source>
</evidence>
<reference evidence="2 3" key="1">
    <citation type="journal article" date="2019" name="Emerg. Microbes Infect.">
        <title>Comprehensive subspecies identification of 175 nontuberculous mycobacteria species based on 7547 genomic profiles.</title>
        <authorList>
            <person name="Matsumoto Y."/>
            <person name="Kinjo T."/>
            <person name="Motooka D."/>
            <person name="Nabeya D."/>
            <person name="Jung N."/>
            <person name="Uechi K."/>
            <person name="Horii T."/>
            <person name="Iida T."/>
            <person name="Fujita J."/>
            <person name="Nakamura S."/>
        </authorList>
    </citation>
    <scope>NUCLEOTIDE SEQUENCE [LARGE SCALE GENOMIC DNA]</scope>
    <source>
        <strain evidence="2 3">JCM 17423</strain>
    </source>
</reference>
<dbReference type="InterPro" id="IPR002740">
    <property type="entry name" value="EVE_domain"/>
</dbReference>
<dbReference type="AlphaFoldDB" id="A0AAD1IPG3"/>
<protein>
    <recommendedName>
        <fullName evidence="1">EVE domain-containing protein</fullName>
    </recommendedName>
</protein>
<accession>A0AAD1IPG3</accession>
<feature type="domain" description="EVE" evidence="1">
    <location>
        <begin position="9"/>
        <end position="79"/>
    </location>
</feature>
<keyword evidence="3" id="KW-1185">Reference proteome</keyword>
<dbReference type="SUPFAM" id="SSF88697">
    <property type="entry name" value="PUA domain-like"/>
    <property type="match status" value="1"/>
</dbReference>
<dbReference type="InterPro" id="IPR015947">
    <property type="entry name" value="PUA-like_sf"/>
</dbReference>
<dbReference type="Proteomes" id="UP000466607">
    <property type="component" value="Chromosome"/>
</dbReference>
<dbReference type="EMBL" id="AP022586">
    <property type="protein sequence ID" value="BBY18681.1"/>
    <property type="molecule type" value="Genomic_DNA"/>
</dbReference>
<dbReference type="RefSeq" id="WP_234880293.1">
    <property type="nucleotide sequence ID" value="NZ_AP022586.1"/>
</dbReference>
<gene>
    <name evidence="2" type="ORF">MLIT_42730</name>
</gene>
<proteinExistence type="predicted"/>